<dbReference type="InterPro" id="IPR011009">
    <property type="entry name" value="Kinase-like_dom_sf"/>
</dbReference>
<evidence type="ECO:0000313" key="3">
    <source>
        <dbReference type="Proteomes" id="UP001596138"/>
    </source>
</evidence>
<dbReference type="RefSeq" id="WP_386763614.1">
    <property type="nucleotide sequence ID" value="NZ_JBHSTI010000002.1"/>
</dbReference>
<name>A0ABW1SY91_9ACTN</name>
<organism evidence="2 3">
    <name type="scientific">Longivirga aurantiaca</name>
    <dbReference type="NCBI Taxonomy" id="1837743"/>
    <lineage>
        <taxon>Bacteria</taxon>
        <taxon>Bacillati</taxon>
        <taxon>Actinomycetota</taxon>
        <taxon>Actinomycetes</taxon>
        <taxon>Sporichthyales</taxon>
        <taxon>Sporichthyaceae</taxon>
        <taxon>Longivirga</taxon>
    </lineage>
</organism>
<evidence type="ECO:0000259" key="1">
    <source>
        <dbReference type="Pfam" id="PF13224"/>
    </source>
</evidence>
<dbReference type="EMBL" id="JBHSTI010000002">
    <property type="protein sequence ID" value="MFC6236572.1"/>
    <property type="molecule type" value="Genomic_DNA"/>
</dbReference>
<dbReference type="Pfam" id="PF06293">
    <property type="entry name" value="Kdo"/>
    <property type="match status" value="1"/>
</dbReference>
<accession>A0ABW1SY91</accession>
<dbReference type="Proteomes" id="UP001596138">
    <property type="component" value="Unassembled WGS sequence"/>
</dbReference>
<reference evidence="3" key="1">
    <citation type="journal article" date="2019" name="Int. J. Syst. Evol. Microbiol.">
        <title>The Global Catalogue of Microorganisms (GCM) 10K type strain sequencing project: providing services to taxonomists for standard genome sequencing and annotation.</title>
        <authorList>
            <consortium name="The Broad Institute Genomics Platform"/>
            <consortium name="The Broad Institute Genome Sequencing Center for Infectious Disease"/>
            <person name="Wu L."/>
            <person name="Ma J."/>
        </authorList>
    </citation>
    <scope>NUCLEOTIDE SEQUENCE [LARGE SCALE GENOMIC DNA]</scope>
    <source>
        <strain evidence="3">CGMCC 4.7317</strain>
    </source>
</reference>
<evidence type="ECO:0000313" key="2">
    <source>
        <dbReference type="EMBL" id="MFC6236572.1"/>
    </source>
</evidence>
<feature type="domain" description="DUF4032" evidence="1">
    <location>
        <begin position="229"/>
        <end position="390"/>
    </location>
</feature>
<sequence>MALRVTAAAGEHDLLFLPWEVPLEEWPESTLVALPRGISRHIVRFVKLAGAVYAVKETVEPIARHEYDLLFELGRRDVPCVDPVGIVAGRTTPEGEELPAAIITRHLQFSLPYRALFSTTLRPDTMHRLIDALAVLIVRLHLVGFVWRDCSLSNTLFRRDAGAFAAYLVDAETGELHDKLSDGQREYDLQTAEVNVAGELLDVEASGRLHPSIDPIATSHIVRQRYETLWKEVTGPVSISVGDRHALDARVRRLNDLGFDIAELSVVSEEAGDCVRVTPKVVDVGHHSRRLLRLTGLDVEENQARRLLNDLDTYRVEEALTDESEELVAHRWVAERFEPVTGVVPADLRGKLEPAEIYHEVLEHRWFMGERLKRDVTIWEAAADYVATVLVDKPDEKAVLGQRLGTPSDTMGVRFEETTEMDLSELDLP</sequence>
<dbReference type="InterPro" id="IPR025111">
    <property type="entry name" value="DUF4032"/>
</dbReference>
<keyword evidence="3" id="KW-1185">Reference proteome</keyword>
<protein>
    <submittedName>
        <fullName evidence="2">DUF4032 domain-containing protein</fullName>
    </submittedName>
</protein>
<gene>
    <name evidence="2" type="ORF">ACFQGU_01680</name>
</gene>
<dbReference type="SUPFAM" id="SSF56112">
    <property type="entry name" value="Protein kinase-like (PK-like)"/>
    <property type="match status" value="1"/>
</dbReference>
<proteinExistence type="predicted"/>
<comment type="caution">
    <text evidence="2">The sequence shown here is derived from an EMBL/GenBank/DDBJ whole genome shotgun (WGS) entry which is preliminary data.</text>
</comment>
<dbReference type="Pfam" id="PF13224">
    <property type="entry name" value="DUF4032"/>
    <property type="match status" value="1"/>
</dbReference>